<evidence type="ECO:0000313" key="1">
    <source>
        <dbReference type="EMBL" id="OKH48668.1"/>
    </source>
</evidence>
<gene>
    <name evidence="1" type="ORF">NIES30_08980</name>
</gene>
<accession>A0A1U7J6R6</accession>
<sequence>MIEIELNYHRNDVRIQIKQEEFTDTSVGILASFMKGTRFLRRTSTILAIEGLERPSNEGLESDVRNIINSVLFDIECSYGLVFETANIETYKMRRTGRRSSFNEIPETPIQLLYKEYVPELIEYFHIAQKVDYLPFKYICYFHIVEYFMDKAAYAAVSRKIKNIMSNPDFHIRSKEYISQAINIFKKENEKYTTDKVKIGRVFREFVEKESISEHLENIGLKDHFEKEHSLQCSKILNVCAIDSSNENNFYDTLTKRVYALRCSIVHSNPDFDESKAVPFIANPKNMDFLRDEIELLKEVSRKIIINSVA</sequence>
<proteinExistence type="predicted"/>
<keyword evidence="2" id="KW-1185">Reference proteome</keyword>
<reference evidence="1 2" key="1">
    <citation type="submission" date="2016-11" db="EMBL/GenBank/DDBJ databases">
        <title>Draft Genome Sequences of Nine Cyanobacterial Strains from Diverse Habitats.</title>
        <authorList>
            <person name="Zhu T."/>
            <person name="Hou S."/>
            <person name="Lu X."/>
            <person name="Hess W.R."/>
        </authorList>
    </citation>
    <scope>NUCLEOTIDE SEQUENCE [LARGE SCALE GENOMIC DNA]</scope>
    <source>
        <strain evidence="1 2">NIES-30</strain>
    </source>
</reference>
<protein>
    <recommendedName>
        <fullName evidence="3">Apea-like HEPN domain-containing protein</fullName>
    </recommendedName>
</protein>
<dbReference type="Proteomes" id="UP000185557">
    <property type="component" value="Unassembled WGS sequence"/>
</dbReference>
<comment type="caution">
    <text evidence="1">The sequence shown here is derived from an EMBL/GenBank/DDBJ whole genome shotgun (WGS) entry which is preliminary data.</text>
</comment>
<organism evidence="1 2">
    <name type="scientific">Phormidium tenue NIES-30</name>
    <dbReference type="NCBI Taxonomy" id="549789"/>
    <lineage>
        <taxon>Bacteria</taxon>
        <taxon>Bacillati</taxon>
        <taxon>Cyanobacteriota</taxon>
        <taxon>Cyanophyceae</taxon>
        <taxon>Oscillatoriophycideae</taxon>
        <taxon>Oscillatoriales</taxon>
        <taxon>Oscillatoriaceae</taxon>
        <taxon>Phormidium</taxon>
    </lineage>
</organism>
<dbReference type="AlphaFoldDB" id="A0A1U7J6R6"/>
<name>A0A1U7J6R6_9CYAN</name>
<evidence type="ECO:0008006" key="3">
    <source>
        <dbReference type="Google" id="ProtNLM"/>
    </source>
</evidence>
<evidence type="ECO:0000313" key="2">
    <source>
        <dbReference type="Proteomes" id="UP000185557"/>
    </source>
</evidence>
<dbReference type="EMBL" id="MRCG01000005">
    <property type="protein sequence ID" value="OKH48668.1"/>
    <property type="molecule type" value="Genomic_DNA"/>
</dbReference>